<reference evidence="1" key="1">
    <citation type="submission" date="2022-08" db="EMBL/GenBank/DDBJ databases">
        <authorList>
            <person name="Tistechok S."/>
            <person name="Samborskyy M."/>
            <person name="Roman I."/>
        </authorList>
    </citation>
    <scope>NUCLEOTIDE SEQUENCE</scope>
    <source>
        <strain evidence="1">DSM 103496</strain>
    </source>
</reference>
<dbReference type="RefSeq" id="WP_259628200.1">
    <property type="nucleotide sequence ID" value="NZ_JANYMP010000026.1"/>
</dbReference>
<dbReference type="AlphaFoldDB" id="A0A9X2VU20"/>
<evidence type="ECO:0000313" key="1">
    <source>
        <dbReference type="EMBL" id="MCS7482735.1"/>
    </source>
</evidence>
<sequence>MTSTLTHRSTLDDDRAALVESVGSLLAVKPDLLAANGTVAVLRGFDRASREARDAVTAVVRAHGGHVLDLTVASCAGGVADWPVVDLVVAVSRSTVETAERVAKTWDAPLLAVAPL</sequence>
<dbReference type="Proteomes" id="UP001141259">
    <property type="component" value="Unassembled WGS sequence"/>
</dbReference>
<gene>
    <name evidence="1" type="ORF">NZH93_38315</name>
</gene>
<keyword evidence="2" id="KW-1185">Reference proteome</keyword>
<organism evidence="1 2">
    <name type="scientific">Umezawaea endophytica</name>
    <dbReference type="NCBI Taxonomy" id="1654476"/>
    <lineage>
        <taxon>Bacteria</taxon>
        <taxon>Bacillati</taxon>
        <taxon>Actinomycetota</taxon>
        <taxon>Actinomycetes</taxon>
        <taxon>Pseudonocardiales</taxon>
        <taxon>Pseudonocardiaceae</taxon>
        <taxon>Umezawaea</taxon>
    </lineage>
</organism>
<name>A0A9X2VU20_9PSEU</name>
<comment type="caution">
    <text evidence="1">The sequence shown here is derived from an EMBL/GenBank/DDBJ whole genome shotgun (WGS) entry which is preliminary data.</text>
</comment>
<protein>
    <submittedName>
        <fullName evidence="1">Uncharacterized protein</fullName>
    </submittedName>
</protein>
<dbReference type="EMBL" id="JANYMP010000026">
    <property type="protein sequence ID" value="MCS7482735.1"/>
    <property type="molecule type" value="Genomic_DNA"/>
</dbReference>
<evidence type="ECO:0000313" key="2">
    <source>
        <dbReference type="Proteomes" id="UP001141259"/>
    </source>
</evidence>
<proteinExistence type="predicted"/>
<accession>A0A9X2VU20</accession>